<gene>
    <name evidence="2" type="ORF">ABB07_34215</name>
</gene>
<feature type="region of interest" description="Disordered" evidence="1">
    <location>
        <begin position="60"/>
        <end position="91"/>
    </location>
</feature>
<proteinExistence type="predicted"/>
<evidence type="ECO:0000313" key="2">
    <source>
        <dbReference type="EMBL" id="AKJ14933.1"/>
    </source>
</evidence>
<accession>A0ABM5TV59</accession>
<feature type="compositionally biased region" description="Low complexity" evidence="1">
    <location>
        <begin position="60"/>
        <end position="81"/>
    </location>
</feature>
<dbReference type="Proteomes" id="UP000035366">
    <property type="component" value="Chromosome"/>
</dbReference>
<keyword evidence="3" id="KW-1185">Reference proteome</keyword>
<protein>
    <submittedName>
        <fullName evidence="2">Uncharacterized protein</fullName>
    </submittedName>
</protein>
<reference evidence="2 3" key="1">
    <citation type="journal article" date="2015" name="ISME J.">
        <title>Draft Genome Sequence of Streptomyces incarnatus NRRL8089, which Produces the Nucleoside Antibiotic Sinefungin.</title>
        <authorList>
            <person name="Oshima K."/>
            <person name="Hattori M."/>
            <person name="Shimizu H."/>
            <person name="Fukuda K."/>
            <person name="Nemoto M."/>
            <person name="Inagaki K."/>
            <person name="Tamura T."/>
        </authorList>
    </citation>
    <scope>NUCLEOTIDE SEQUENCE [LARGE SCALE GENOMIC DNA]</scope>
    <source>
        <strain evidence="2 3">NRRL 8089</strain>
    </source>
</reference>
<evidence type="ECO:0000313" key="3">
    <source>
        <dbReference type="Proteomes" id="UP000035366"/>
    </source>
</evidence>
<name>A0ABM5TV59_9ACTN</name>
<sequence>MCPSWTPTRLLPGPMSASSSLRTVCRIVAGRDGSTVRANRVFRVLAGGSLRCASLAASTAPLPASATTQDSADTSGSSGASRCGRTWVPEP</sequence>
<organism evidence="2 3">
    <name type="scientific">Streptomyces incarnatus</name>
    <dbReference type="NCBI Taxonomy" id="665007"/>
    <lineage>
        <taxon>Bacteria</taxon>
        <taxon>Bacillati</taxon>
        <taxon>Actinomycetota</taxon>
        <taxon>Actinomycetes</taxon>
        <taxon>Kitasatosporales</taxon>
        <taxon>Streptomycetaceae</taxon>
        <taxon>Streptomyces</taxon>
    </lineage>
</organism>
<evidence type="ECO:0000256" key="1">
    <source>
        <dbReference type="SAM" id="MobiDB-lite"/>
    </source>
</evidence>
<dbReference type="EMBL" id="CP011497">
    <property type="protein sequence ID" value="AKJ14933.1"/>
    <property type="molecule type" value="Genomic_DNA"/>
</dbReference>